<dbReference type="InterPro" id="IPR011029">
    <property type="entry name" value="DEATH-like_dom_sf"/>
</dbReference>
<feature type="compositionally biased region" description="Pro residues" evidence="1">
    <location>
        <begin position="184"/>
        <end position="193"/>
    </location>
</feature>
<dbReference type="KEGG" id="xla:121398212"/>
<dbReference type="AlphaFoldDB" id="A0A8J1LUJ1"/>
<dbReference type="OrthoDB" id="10058437at2759"/>
<dbReference type="GeneID" id="121398212"/>
<feature type="compositionally biased region" description="Low complexity" evidence="1">
    <location>
        <begin position="214"/>
        <end position="225"/>
    </location>
</feature>
<reference evidence="4" key="1">
    <citation type="submission" date="2025-08" db="UniProtKB">
        <authorList>
            <consortium name="RefSeq"/>
        </authorList>
    </citation>
    <scope>IDENTIFICATION</scope>
    <source>
        <strain evidence="4">J_2021</strain>
        <tissue evidence="4">Erythrocytes</tissue>
    </source>
</reference>
<dbReference type="SMART" id="SM01289">
    <property type="entry name" value="PYRIN"/>
    <property type="match status" value="1"/>
</dbReference>
<proteinExistence type="predicted"/>
<gene>
    <name evidence="4" type="primary">LOC121398212</name>
</gene>
<dbReference type="Gene3D" id="1.10.533.10">
    <property type="entry name" value="Death Domain, Fas"/>
    <property type="match status" value="1"/>
</dbReference>
<keyword evidence="3" id="KW-1185">Reference proteome</keyword>
<evidence type="ECO:0000259" key="2">
    <source>
        <dbReference type="PROSITE" id="PS50824"/>
    </source>
</evidence>
<dbReference type="Pfam" id="PF02758">
    <property type="entry name" value="PYRIN"/>
    <property type="match status" value="1"/>
</dbReference>
<sequence length="419" mass="47154">MDETGGIRKILDETLKNLSRNIFTSFKRRLLTCKIPEGYNQIPWNELESADAENTVDLIFRYYTTEHAADIVLAVLDYINERQAGLEMSTKLMKNDATTKHHKQYKREKDYDETIPKNKTGSDGSIEITSRITMYSQKDQNPKEKLVHASQLPLTKNIDSRSYTTKLTESNTQEQKNKKLIHSPAPPAIPTPTPKISGSSTLESSVECTKAQPKSTTKGSTSSSSNICAGKLGNQAKNISQVQETVGNKKQSGNPGLSHSQNVQCKVPEPRPEAAGNVPALPNKTSHHKPDCTQQCHVPKRIPPRGKPLPDLFLRELDEKNLAVIEANHNGKPHIFAKFLFHFFVPFEIYTGWTKQTNFDGYGGKNAIPNNLREALFKHVKNKFYLQENDIKKIRETINDLLRKPRTAGWPVLIEFGPP</sequence>
<name>A0A8J1LUJ1_XENLA</name>
<feature type="compositionally biased region" description="Polar residues" evidence="1">
    <location>
        <begin position="160"/>
        <end position="174"/>
    </location>
</feature>
<dbReference type="RefSeq" id="XP_041433009.1">
    <property type="nucleotide sequence ID" value="XM_041577075.1"/>
</dbReference>
<accession>A0A8J1LUJ1</accession>
<evidence type="ECO:0000256" key="1">
    <source>
        <dbReference type="SAM" id="MobiDB-lite"/>
    </source>
</evidence>
<dbReference type="Proteomes" id="UP000186698">
    <property type="component" value="Chromosome 9_10L"/>
</dbReference>
<evidence type="ECO:0000313" key="4">
    <source>
        <dbReference type="RefSeq" id="XP_041433009.1"/>
    </source>
</evidence>
<feature type="region of interest" description="Disordered" evidence="1">
    <location>
        <begin position="97"/>
        <end position="124"/>
    </location>
</feature>
<evidence type="ECO:0000313" key="3">
    <source>
        <dbReference type="Proteomes" id="UP000186698"/>
    </source>
</evidence>
<feature type="region of interest" description="Disordered" evidence="1">
    <location>
        <begin position="245"/>
        <end position="264"/>
    </location>
</feature>
<feature type="region of interest" description="Disordered" evidence="1">
    <location>
        <begin position="136"/>
        <end position="229"/>
    </location>
</feature>
<feature type="compositionally biased region" description="Basic and acidic residues" evidence="1">
    <location>
        <begin position="107"/>
        <end position="116"/>
    </location>
</feature>
<dbReference type="SUPFAM" id="SSF47986">
    <property type="entry name" value="DEATH domain"/>
    <property type="match status" value="1"/>
</dbReference>
<dbReference type="PROSITE" id="PS50824">
    <property type="entry name" value="DAPIN"/>
    <property type="match status" value="1"/>
</dbReference>
<protein>
    <submittedName>
        <fullName evidence="4">Uncharacterized protein LOC121398212</fullName>
    </submittedName>
</protein>
<feature type="region of interest" description="Disordered" evidence="1">
    <location>
        <begin position="282"/>
        <end position="304"/>
    </location>
</feature>
<dbReference type="InterPro" id="IPR004020">
    <property type="entry name" value="DAPIN"/>
</dbReference>
<feature type="compositionally biased region" description="Polar residues" evidence="1">
    <location>
        <begin position="196"/>
        <end position="207"/>
    </location>
</feature>
<feature type="domain" description="Pyrin" evidence="2">
    <location>
        <begin position="1"/>
        <end position="98"/>
    </location>
</feature>
<organism evidence="3 4">
    <name type="scientific">Xenopus laevis</name>
    <name type="common">African clawed frog</name>
    <dbReference type="NCBI Taxonomy" id="8355"/>
    <lineage>
        <taxon>Eukaryota</taxon>
        <taxon>Metazoa</taxon>
        <taxon>Chordata</taxon>
        <taxon>Craniata</taxon>
        <taxon>Vertebrata</taxon>
        <taxon>Euteleostomi</taxon>
        <taxon>Amphibia</taxon>
        <taxon>Batrachia</taxon>
        <taxon>Anura</taxon>
        <taxon>Pipoidea</taxon>
        <taxon>Pipidae</taxon>
        <taxon>Xenopodinae</taxon>
        <taxon>Xenopus</taxon>
        <taxon>Xenopus</taxon>
    </lineage>
</organism>